<evidence type="ECO:0008006" key="3">
    <source>
        <dbReference type="Google" id="ProtNLM"/>
    </source>
</evidence>
<evidence type="ECO:0000313" key="2">
    <source>
        <dbReference type="Proteomes" id="UP000292919"/>
    </source>
</evidence>
<dbReference type="EMBL" id="SIXC01000008">
    <property type="protein sequence ID" value="TBH79540.1"/>
    <property type="molecule type" value="Genomic_DNA"/>
</dbReference>
<dbReference type="AlphaFoldDB" id="A0A6H3FAD0"/>
<organism evidence="1 2">
    <name type="scientific">Desulfovibrio legallii</name>
    <dbReference type="NCBI Taxonomy" id="571438"/>
    <lineage>
        <taxon>Bacteria</taxon>
        <taxon>Pseudomonadati</taxon>
        <taxon>Thermodesulfobacteriota</taxon>
        <taxon>Desulfovibrionia</taxon>
        <taxon>Desulfovibrionales</taxon>
        <taxon>Desulfovibrionaceae</taxon>
        <taxon>Desulfovibrio</taxon>
    </lineage>
</organism>
<reference evidence="1 2" key="1">
    <citation type="submission" date="2018-12" db="EMBL/GenBank/DDBJ databases">
        <title>First genome draft of Desulfovibrio legallis sp. nov.</title>
        <authorList>
            <person name="Ben Dhia O."/>
            <person name="Najjari A."/>
            <person name="Ferjani R."/>
            <person name="Fhoula I."/>
            <person name="Fardeau M.-L."/>
            <person name="Boudabbous A."/>
            <person name="Ouzari H.I."/>
        </authorList>
    </citation>
    <scope>NUCLEOTIDE SEQUENCE [LARGE SCALE GENOMIC DNA]</scope>
    <source>
        <strain evidence="1 2">H1T</strain>
    </source>
</reference>
<name>A0A6H3FAD0_9BACT</name>
<dbReference type="RefSeq" id="WP_130958038.1">
    <property type="nucleotide sequence ID" value="NZ_JBHSHA010000014.1"/>
</dbReference>
<protein>
    <recommendedName>
        <fullName evidence="3">Mor transcription activator family protein</fullName>
    </recommendedName>
</protein>
<proteinExistence type="predicted"/>
<sequence length="119" mass="13236">MYVSAAELNQVLGDFSARALLDKYGGARVYVPERPYTGHELEKLLGMHALAALCGEYGGMKIDLPRDAPVQVKKKNIIALLQQGESLCKIAMTLGVTRRYVQVVKASMRPQKTRQLKLF</sequence>
<dbReference type="Proteomes" id="UP000292919">
    <property type="component" value="Unassembled WGS sequence"/>
</dbReference>
<gene>
    <name evidence="1" type="ORF">EB812_08085</name>
</gene>
<evidence type="ECO:0000313" key="1">
    <source>
        <dbReference type="EMBL" id="TBH79540.1"/>
    </source>
</evidence>
<keyword evidence="2" id="KW-1185">Reference proteome</keyword>
<comment type="caution">
    <text evidence="1">The sequence shown here is derived from an EMBL/GenBank/DDBJ whole genome shotgun (WGS) entry which is preliminary data.</text>
</comment>
<accession>A0A6H3FAD0</accession>